<accession>A0AAV4RLN8</accession>
<feature type="domain" description="Exportin-5 C-terminal" evidence="1">
    <location>
        <begin position="13"/>
        <end position="248"/>
    </location>
</feature>
<protein>
    <submittedName>
        <fullName evidence="2">Exportin-5</fullName>
    </submittedName>
</protein>
<sequence>MVFLAGLCPFMLRKLNCIWEIFRSKYGTSVDYEDHLTETEEILEDQLNRVLTREYLSFLVDLLMKQSSCSVTEDYMESEKKIVTNNQSKKLTELGLKILQTESIRAVFVCTAFDSLRWLDTTANIKAILLSELVFDKIMEEGLVQQIQEANYLLQSVLYGIQELGEHEPNLSSLLSFGVHVYEELRHCFQDIQSTLMSSVACNQQSIRKLNEAITETTVKNKKDKLKKEAFKSAIQKIIGKNIGQRHKKDVVIKDLPPLIRLKQKEDSSLLDIEPNDNIGLCNLFSDNQNSC</sequence>
<dbReference type="AlphaFoldDB" id="A0AAV4RLN8"/>
<organism evidence="2 3">
    <name type="scientific">Caerostris darwini</name>
    <dbReference type="NCBI Taxonomy" id="1538125"/>
    <lineage>
        <taxon>Eukaryota</taxon>
        <taxon>Metazoa</taxon>
        <taxon>Ecdysozoa</taxon>
        <taxon>Arthropoda</taxon>
        <taxon>Chelicerata</taxon>
        <taxon>Arachnida</taxon>
        <taxon>Araneae</taxon>
        <taxon>Araneomorphae</taxon>
        <taxon>Entelegynae</taxon>
        <taxon>Araneoidea</taxon>
        <taxon>Araneidae</taxon>
        <taxon>Caerostris</taxon>
    </lineage>
</organism>
<evidence type="ECO:0000313" key="2">
    <source>
        <dbReference type="EMBL" id="GIY22635.1"/>
    </source>
</evidence>
<dbReference type="InterPro" id="IPR045478">
    <property type="entry name" value="Exportin-5_C"/>
</dbReference>
<dbReference type="Proteomes" id="UP001054837">
    <property type="component" value="Unassembled WGS sequence"/>
</dbReference>
<keyword evidence="3" id="KW-1185">Reference proteome</keyword>
<dbReference type="Pfam" id="PF19273">
    <property type="entry name" value="Exportin-5"/>
    <property type="match status" value="1"/>
</dbReference>
<comment type="caution">
    <text evidence="2">The sequence shown here is derived from an EMBL/GenBank/DDBJ whole genome shotgun (WGS) entry which is preliminary data.</text>
</comment>
<proteinExistence type="predicted"/>
<gene>
    <name evidence="2" type="primary">X975_08385</name>
    <name evidence="2" type="ORF">CDAR_545431</name>
</gene>
<dbReference type="EMBL" id="BPLQ01006469">
    <property type="protein sequence ID" value="GIY22635.1"/>
    <property type="molecule type" value="Genomic_DNA"/>
</dbReference>
<dbReference type="InterPro" id="IPR011989">
    <property type="entry name" value="ARM-like"/>
</dbReference>
<evidence type="ECO:0000313" key="3">
    <source>
        <dbReference type="Proteomes" id="UP001054837"/>
    </source>
</evidence>
<reference evidence="2 3" key="1">
    <citation type="submission" date="2021-06" db="EMBL/GenBank/DDBJ databases">
        <title>Caerostris darwini draft genome.</title>
        <authorList>
            <person name="Kono N."/>
            <person name="Arakawa K."/>
        </authorList>
    </citation>
    <scope>NUCLEOTIDE SEQUENCE [LARGE SCALE GENOMIC DNA]</scope>
</reference>
<name>A0AAV4RLN8_9ARAC</name>
<dbReference type="Gene3D" id="1.25.10.10">
    <property type="entry name" value="Leucine-rich Repeat Variant"/>
    <property type="match status" value="1"/>
</dbReference>
<evidence type="ECO:0000259" key="1">
    <source>
        <dbReference type="Pfam" id="PF19273"/>
    </source>
</evidence>